<dbReference type="EMBL" id="JANJQO010000994">
    <property type="protein sequence ID" value="KAJ2973313.1"/>
    <property type="molecule type" value="Genomic_DNA"/>
</dbReference>
<name>A0ACC1N3F9_9HYPO</name>
<proteinExistence type="predicted"/>
<reference evidence="1" key="1">
    <citation type="submission" date="2022-08" db="EMBL/GenBank/DDBJ databases">
        <title>Genome Sequence of Lecanicillium fungicola.</title>
        <authorList>
            <person name="Buettner E."/>
        </authorList>
    </citation>
    <scope>NUCLEOTIDE SEQUENCE</scope>
    <source>
        <strain evidence="1">Babe33</strain>
    </source>
</reference>
<protein>
    <submittedName>
        <fullName evidence="1">Uncharacterized protein</fullName>
    </submittedName>
</protein>
<evidence type="ECO:0000313" key="1">
    <source>
        <dbReference type="EMBL" id="KAJ2973313.1"/>
    </source>
</evidence>
<evidence type="ECO:0000313" key="2">
    <source>
        <dbReference type="Proteomes" id="UP001143910"/>
    </source>
</evidence>
<gene>
    <name evidence="1" type="ORF">NQ176_g6684</name>
</gene>
<accession>A0ACC1N3F9</accession>
<organism evidence="1 2">
    <name type="scientific">Zarea fungicola</name>
    <dbReference type="NCBI Taxonomy" id="93591"/>
    <lineage>
        <taxon>Eukaryota</taxon>
        <taxon>Fungi</taxon>
        <taxon>Dikarya</taxon>
        <taxon>Ascomycota</taxon>
        <taxon>Pezizomycotina</taxon>
        <taxon>Sordariomycetes</taxon>
        <taxon>Hypocreomycetidae</taxon>
        <taxon>Hypocreales</taxon>
        <taxon>Cordycipitaceae</taxon>
        <taxon>Zarea</taxon>
    </lineage>
</organism>
<dbReference type="Proteomes" id="UP001143910">
    <property type="component" value="Unassembled WGS sequence"/>
</dbReference>
<keyword evidence="2" id="KW-1185">Reference proteome</keyword>
<comment type="caution">
    <text evidence="1">The sequence shown here is derived from an EMBL/GenBank/DDBJ whole genome shotgun (WGS) entry which is preliminary data.</text>
</comment>
<sequence>MDPPTTRSKTAGKRARIHELTFKPPQTVMETNETKLPRESQGVEADPAPAGNQAGKRTGEPMLKLVDVRDKGSLAFSERKARIVQFDCEGNRIEDGHLVKIPLKSREDAVNMMHMLKLRWEAGIFYCLAAGAGLTYDELEREEADDDGEKYYQRYGFPEFEGTSRYFDPYSS</sequence>